<dbReference type="Proteomes" id="UP001174909">
    <property type="component" value="Unassembled WGS sequence"/>
</dbReference>
<proteinExistence type="predicted"/>
<comment type="caution">
    <text evidence="1">The sequence shown here is derived from an EMBL/GenBank/DDBJ whole genome shotgun (WGS) entry which is preliminary data.</text>
</comment>
<evidence type="ECO:0000313" key="2">
    <source>
        <dbReference type="Proteomes" id="UP001174909"/>
    </source>
</evidence>
<gene>
    <name evidence="1" type="ORF">GBAR_LOCUS22476</name>
</gene>
<keyword evidence="2" id="KW-1185">Reference proteome</keyword>
<dbReference type="EMBL" id="CASHTH010003103">
    <property type="protein sequence ID" value="CAI8040327.1"/>
    <property type="molecule type" value="Genomic_DNA"/>
</dbReference>
<reference evidence="1" key="1">
    <citation type="submission" date="2023-03" db="EMBL/GenBank/DDBJ databases">
        <authorList>
            <person name="Steffen K."/>
            <person name="Cardenas P."/>
        </authorList>
    </citation>
    <scope>NUCLEOTIDE SEQUENCE</scope>
</reference>
<protein>
    <submittedName>
        <fullName evidence="1">Uncharacterized protein</fullName>
    </submittedName>
</protein>
<dbReference type="AlphaFoldDB" id="A0AA35T3J6"/>
<evidence type="ECO:0000313" key="1">
    <source>
        <dbReference type="EMBL" id="CAI8040327.1"/>
    </source>
</evidence>
<accession>A0AA35T3J6</accession>
<sequence length="77" mass="8665">MVTGGVCQGYMSQTKELDCSQLLLCQTANQDRNVQDNDRSVQDVQELDCSQLLLCQTANQDRNVQDKDKNVQAQLMV</sequence>
<organism evidence="1 2">
    <name type="scientific">Geodia barretti</name>
    <name type="common">Barrett's horny sponge</name>
    <dbReference type="NCBI Taxonomy" id="519541"/>
    <lineage>
        <taxon>Eukaryota</taxon>
        <taxon>Metazoa</taxon>
        <taxon>Porifera</taxon>
        <taxon>Demospongiae</taxon>
        <taxon>Heteroscleromorpha</taxon>
        <taxon>Tetractinellida</taxon>
        <taxon>Astrophorina</taxon>
        <taxon>Geodiidae</taxon>
        <taxon>Geodia</taxon>
    </lineage>
</organism>
<name>A0AA35T3J6_GEOBA</name>